<dbReference type="HOGENOM" id="CLU_3313416_0_0_5"/>
<dbReference type="STRING" id="1286528.NHE_0021"/>
<dbReference type="AlphaFoldDB" id="X5H389"/>
<dbReference type="Proteomes" id="UP000023755">
    <property type="component" value="Chromosome"/>
</dbReference>
<reference evidence="1 2" key="1">
    <citation type="submission" date="2014-03" db="EMBL/GenBank/DDBJ databases">
        <title>Sequencing and Comparison of Genomes and Transcriptome Profiles of Human Ehrlichiosis Agents.</title>
        <authorList>
            <person name="Lin M."/>
            <person name="Daugherty S.C."/>
            <person name="Nagaraj S."/>
            <person name="Cheng Z."/>
            <person name="Xiong Q."/>
            <person name="Lin F.-Y."/>
            <person name="Sengamalay N."/>
            <person name="Ott S."/>
            <person name="Godinez A."/>
            <person name="Tallon L.J."/>
            <person name="Sadzewicz L."/>
            <person name="Fraser C.M."/>
            <person name="Dunning Hotopp J.C."/>
            <person name="Rikihisa Y."/>
        </authorList>
    </citation>
    <scope>NUCLEOTIDE SEQUENCE [LARGE SCALE GENOMIC DNA]</scope>
    <source>
        <strain evidence="1 2">Oregon</strain>
    </source>
</reference>
<gene>
    <name evidence="1" type="ORF">NHE_0021</name>
</gene>
<organism evidence="1 2">
    <name type="scientific">Neorickettsia helminthoeca str. Oregon</name>
    <dbReference type="NCBI Taxonomy" id="1286528"/>
    <lineage>
        <taxon>Bacteria</taxon>
        <taxon>Pseudomonadati</taxon>
        <taxon>Pseudomonadota</taxon>
        <taxon>Alphaproteobacteria</taxon>
        <taxon>Rickettsiales</taxon>
        <taxon>Anaplasmataceae</taxon>
        <taxon>Neorickettsia</taxon>
    </lineage>
</organism>
<keyword evidence="2" id="KW-1185">Reference proteome</keyword>
<accession>X5H389</accession>
<dbReference type="EMBL" id="CP007481">
    <property type="protein sequence ID" value="AHX10996.1"/>
    <property type="molecule type" value="Genomic_DNA"/>
</dbReference>
<evidence type="ECO:0000313" key="2">
    <source>
        <dbReference type="Proteomes" id="UP000023755"/>
    </source>
</evidence>
<name>X5H389_9RICK</name>
<evidence type="ECO:0000313" key="1">
    <source>
        <dbReference type="EMBL" id="AHX10996.1"/>
    </source>
</evidence>
<sequence length="39" mass="4518">MSLYNNVYEKVFRTFPGVDNMAAVLQKLFSSRMLSSCRN</sequence>
<proteinExistence type="predicted"/>
<protein>
    <submittedName>
        <fullName evidence="1">Uncharacterized protein</fullName>
    </submittedName>
</protein>
<dbReference type="KEGG" id="nhm:NHE_0021"/>